<dbReference type="GO" id="GO:0005829">
    <property type="term" value="C:cytosol"/>
    <property type="evidence" value="ECO:0007669"/>
    <property type="project" value="TreeGrafter"/>
</dbReference>
<organism evidence="5 6">
    <name type="scientific">Microterricola gilva</name>
    <dbReference type="NCBI Taxonomy" id="393267"/>
    <lineage>
        <taxon>Bacteria</taxon>
        <taxon>Bacillati</taxon>
        <taxon>Actinomycetota</taxon>
        <taxon>Actinomycetes</taxon>
        <taxon>Micrococcales</taxon>
        <taxon>Microbacteriaceae</taxon>
        <taxon>Microterricola</taxon>
    </lineage>
</organism>
<dbReference type="GO" id="GO:0003700">
    <property type="term" value="F:DNA-binding transcription factor activity"/>
    <property type="evidence" value="ECO:0007669"/>
    <property type="project" value="TreeGrafter"/>
</dbReference>
<keyword evidence="1" id="KW-0805">Transcription regulation</keyword>
<dbReference type="PROSITE" id="PS50943">
    <property type="entry name" value="HTH_CROC1"/>
    <property type="match status" value="1"/>
</dbReference>
<evidence type="ECO:0000256" key="1">
    <source>
        <dbReference type="ARBA" id="ARBA00023015"/>
    </source>
</evidence>
<feature type="domain" description="HTH cro/C1-type" evidence="4">
    <location>
        <begin position="16"/>
        <end position="70"/>
    </location>
</feature>
<keyword evidence="3" id="KW-0804">Transcription</keyword>
<dbReference type="InterPro" id="IPR010982">
    <property type="entry name" value="Lambda_DNA-bd_dom_sf"/>
</dbReference>
<proteinExistence type="predicted"/>
<dbReference type="Proteomes" id="UP000291483">
    <property type="component" value="Unassembled WGS sequence"/>
</dbReference>
<accession>A0A4Q8AL18</accession>
<evidence type="ECO:0000313" key="6">
    <source>
        <dbReference type="Proteomes" id="UP000291483"/>
    </source>
</evidence>
<dbReference type="PANTHER" id="PTHR46797">
    <property type="entry name" value="HTH-TYPE TRANSCRIPTIONAL REGULATOR"/>
    <property type="match status" value="1"/>
</dbReference>
<dbReference type="GO" id="GO:0003677">
    <property type="term" value="F:DNA binding"/>
    <property type="evidence" value="ECO:0007669"/>
    <property type="project" value="UniProtKB-KW"/>
</dbReference>
<evidence type="ECO:0000256" key="2">
    <source>
        <dbReference type="ARBA" id="ARBA00023125"/>
    </source>
</evidence>
<dbReference type="Gene3D" id="1.10.260.40">
    <property type="entry name" value="lambda repressor-like DNA-binding domains"/>
    <property type="match status" value="1"/>
</dbReference>
<dbReference type="CDD" id="cd00093">
    <property type="entry name" value="HTH_XRE"/>
    <property type="match status" value="1"/>
</dbReference>
<dbReference type="Pfam" id="PF01381">
    <property type="entry name" value="HTH_3"/>
    <property type="match status" value="1"/>
</dbReference>
<keyword evidence="6" id="KW-1185">Reference proteome</keyword>
<dbReference type="SUPFAM" id="SSF47413">
    <property type="entry name" value="lambda repressor-like DNA-binding domains"/>
    <property type="match status" value="1"/>
</dbReference>
<keyword evidence="2" id="KW-0238">DNA-binding</keyword>
<evidence type="ECO:0000256" key="3">
    <source>
        <dbReference type="ARBA" id="ARBA00023163"/>
    </source>
</evidence>
<dbReference type="RefSeq" id="WP_130505039.1">
    <property type="nucleotide sequence ID" value="NZ_SHLC01000001.1"/>
</dbReference>
<dbReference type="OrthoDB" id="4990661at2"/>
<comment type="caution">
    <text evidence="5">The sequence shown here is derived from an EMBL/GenBank/DDBJ whole genome shotgun (WGS) entry which is preliminary data.</text>
</comment>
<dbReference type="PANTHER" id="PTHR46797:SF23">
    <property type="entry name" value="HTH-TYPE TRANSCRIPTIONAL REGULATOR SUTR"/>
    <property type="match status" value="1"/>
</dbReference>
<dbReference type="AlphaFoldDB" id="A0A4Q8AL18"/>
<evidence type="ECO:0000259" key="4">
    <source>
        <dbReference type="PROSITE" id="PS50943"/>
    </source>
</evidence>
<dbReference type="InterPro" id="IPR001387">
    <property type="entry name" value="Cro/C1-type_HTH"/>
</dbReference>
<reference evidence="5 6" key="1">
    <citation type="submission" date="2019-02" db="EMBL/GenBank/DDBJ databases">
        <title>Sequencing the genomes of 1000 actinobacteria strains.</title>
        <authorList>
            <person name="Klenk H.-P."/>
        </authorList>
    </citation>
    <scope>NUCLEOTIDE SEQUENCE [LARGE SCALE GENOMIC DNA]</scope>
    <source>
        <strain evidence="5 6">DSM 18319</strain>
    </source>
</reference>
<name>A0A4Q8AL18_9MICO</name>
<sequence>MASTHSEAARILGERIRGVRLGLGMSQEEIAQLADIHVTNLGKIERGQANPSLTTIVRVAGVLGADPAELVRGLGLEDLPDTTRPLTVADFVRERRSRGL</sequence>
<gene>
    <name evidence="5" type="ORF">EV379_0859</name>
</gene>
<dbReference type="SMART" id="SM00530">
    <property type="entry name" value="HTH_XRE"/>
    <property type="match status" value="1"/>
</dbReference>
<protein>
    <submittedName>
        <fullName evidence="5">Helix-turn-helix protein</fullName>
    </submittedName>
</protein>
<dbReference type="InterPro" id="IPR050807">
    <property type="entry name" value="TransReg_Diox_bact_type"/>
</dbReference>
<evidence type="ECO:0000313" key="5">
    <source>
        <dbReference type="EMBL" id="RZU64559.1"/>
    </source>
</evidence>
<dbReference type="EMBL" id="SHLC01000001">
    <property type="protein sequence ID" value="RZU64559.1"/>
    <property type="molecule type" value="Genomic_DNA"/>
</dbReference>